<evidence type="ECO:0000313" key="1">
    <source>
        <dbReference type="EMBL" id="ACA61153.1"/>
    </source>
</evidence>
<dbReference type="AlphaFoldDB" id="B1PLJ6"/>
<sequence length="207" mass="22694">MIALQHINVIAMKRIVILFAAVALMATSLSAQVVPGMKYKDLKDIYNHKDYVKSSVDPYSKFWSGLASFAIPGLGQVICGETGRGLAIFGGDLALGLVNSVVADKYLSYAQKDASGEYIKGDDGWYVFTDEQAAKKWGRTLLGTVTATLVYDIWNICDARKVAKVKNMYYQDLQGRAVEFNLYPSVNYAMTSNGAQPVAGMTLSMQF</sequence>
<reference evidence="1" key="1">
    <citation type="journal article" date="2009" name="J. Appl. Microbiol.">
        <title>Isolation and partial characterization of novel genes encoding acidic cellulases from metagenomes of buffalo rumens.</title>
        <authorList>
            <person name="Duan C.J."/>
            <person name="Xian L."/>
            <person name="Zhao G.C."/>
            <person name="Feng Y."/>
            <person name="Pang H."/>
            <person name="Bai X.-L."/>
            <person name="Tang J.L."/>
            <person name="Ma Q.-S."/>
            <person name="Feng J.X."/>
        </authorList>
    </citation>
    <scope>NUCLEOTIDE SEQUENCE</scope>
</reference>
<protein>
    <submittedName>
        <fullName evidence="1">TM2</fullName>
    </submittedName>
</protein>
<organism evidence="1">
    <name type="scientific">uncultured microorganism</name>
    <dbReference type="NCBI Taxonomy" id="358574"/>
    <lineage>
        <taxon>unclassified sequences</taxon>
        <taxon>environmental samples</taxon>
    </lineage>
</organism>
<accession>B1PLJ6</accession>
<proteinExistence type="predicted"/>
<name>B1PLJ6_9ZZZZ</name>
<dbReference type="EMBL" id="EU449487">
    <property type="protein sequence ID" value="ACA61153.1"/>
    <property type="molecule type" value="Genomic_DNA"/>
</dbReference>